<gene>
    <name evidence="2" type="ORF">E6H00_04115</name>
</gene>
<dbReference type="Proteomes" id="UP000318509">
    <property type="component" value="Unassembled WGS sequence"/>
</dbReference>
<dbReference type="InterPro" id="IPR004360">
    <property type="entry name" value="Glyas_Fos-R_dOase_dom"/>
</dbReference>
<protein>
    <submittedName>
        <fullName evidence="2">Glyoxalase</fullName>
    </submittedName>
</protein>
<dbReference type="Gene3D" id="3.30.720.110">
    <property type="match status" value="1"/>
</dbReference>
<name>A0A537K6N0_9BACT</name>
<organism evidence="2 3">
    <name type="scientific">Candidatus Segetimicrobium genomatis</name>
    <dbReference type="NCBI Taxonomy" id="2569760"/>
    <lineage>
        <taxon>Bacteria</taxon>
        <taxon>Bacillati</taxon>
        <taxon>Candidatus Sysuimicrobiota</taxon>
        <taxon>Candidatus Sysuimicrobiia</taxon>
        <taxon>Candidatus Sysuimicrobiales</taxon>
        <taxon>Candidatus Segetimicrobiaceae</taxon>
        <taxon>Candidatus Segetimicrobium</taxon>
    </lineage>
</organism>
<dbReference type="InterPro" id="IPR037523">
    <property type="entry name" value="VOC_core"/>
</dbReference>
<dbReference type="InterPro" id="IPR029068">
    <property type="entry name" value="Glyas_Bleomycin-R_OHBP_Dase"/>
</dbReference>
<sequence>MATTAPRRPAFIPSIIYKDNRAALKWLQKAFGFEPSEVLTDSKDNILHAEMTHDDGVIMVGTEFATWAKSPESVGGSNTQRVHVRLTSGLDDHCERARQGGAKIAMEPADQFYGDRTYMAIDLEGHHWTFSQGVKQVSAAQMEQATGFKFKPLK</sequence>
<dbReference type="PANTHER" id="PTHR34109">
    <property type="entry name" value="BNAUNNG04460D PROTEIN-RELATED"/>
    <property type="match status" value="1"/>
</dbReference>
<dbReference type="AlphaFoldDB" id="A0A537K6N0"/>
<evidence type="ECO:0000313" key="3">
    <source>
        <dbReference type="Proteomes" id="UP000318509"/>
    </source>
</evidence>
<dbReference type="Pfam" id="PF00903">
    <property type="entry name" value="Glyoxalase"/>
    <property type="match status" value="1"/>
</dbReference>
<comment type="caution">
    <text evidence="2">The sequence shown here is derived from an EMBL/GenBank/DDBJ whole genome shotgun (WGS) entry which is preliminary data.</text>
</comment>
<dbReference type="EMBL" id="VBAK01000094">
    <property type="protein sequence ID" value="TMI91419.1"/>
    <property type="molecule type" value="Genomic_DNA"/>
</dbReference>
<proteinExistence type="predicted"/>
<feature type="domain" description="VOC" evidence="1">
    <location>
        <begin position="8"/>
        <end position="133"/>
    </location>
</feature>
<dbReference type="SUPFAM" id="SSF54593">
    <property type="entry name" value="Glyoxalase/Bleomycin resistance protein/Dihydroxybiphenyl dioxygenase"/>
    <property type="match status" value="1"/>
</dbReference>
<dbReference type="PANTHER" id="PTHR34109:SF1">
    <property type="entry name" value="VOC DOMAIN-CONTAINING PROTEIN"/>
    <property type="match status" value="1"/>
</dbReference>
<dbReference type="PROSITE" id="PS51819">
    <property type="entry name" value="VOC"/>
    <property type="match status" value="1"/>
</dbReference>
<accession>A0A537K6N0</accession>
<evidence type="ECO:0000259" key="1">
    <source>
        <dbReference type="PROSITE" id="PS51819"/>
    </source>
</evidence>
<dbReference type="Gene3D" id="3.30.720.120">
    <property type="match status" value="1"/>
</dbReference>
<reference evidence="2 3" key="1">
    <citation type="journal article" date="2019" name="Nat. Microbiol.">
        <title>Mediterranean grassland soil C-N compound turnover is dependent on rainfall and depth, and is mediated by genomically divergent microorganisms.</title>
        <authorList>
            <person name="Diamond S."/>
            <person name="Andeer P.F."/>
            <person name="Li Z."/>
            <person name="Crits-Christoph A."/>
            <person name="Burstein D."/>
            <person name="Anantharaman K."/>
            <person name="Lane K.R."/>
            <person name="Thomas B.C."/>
            <person name="Pan C."/>
            <person name="Northen T.R."/>
            <person name="Banfield J.F."/>
        </authorList>
    </citation>
    <scope>NUCLEOTIDE SEQUENCE [LARGE SCALE GENOMIC DNA]</scope>
    <source>
        <strain evidence="2">NP_3</strain>
    </source>
</reference>
<evidence type="ECO:0000313" key="2">
    <source>
        <dbReference type="EMBL" id="TMI91419.1"/>
    </source>
</evidence>